<proteinExistence type="predicted"/>
<dbReference type="RefSeq" id="WP_371731248.1">
    <property type="nucleotide sequence ID" value="NZ_JBGOOT010000075.1"/>
</dbReference>
<gene>
    <name evidence="1" type="ORF">ACED38_19635</name>
</gene>
<accession>A0ABV4MC37</accession>
<evidence type="ECO:0000313" key="2">
    <source>
        <dbReference type="Proteomes" id="UP001569153"/>
    </source>
</evidence>
<dbReference type="EMBL" id="JBGOOT010000075">
    <property type="protein sequence ID" value="MEZ8197065.1"/>
    <property type="molecule type" value="Genomic_DNA"/>
</dbReference>
<dbReference type="Proteomes" id="UP001569153">
    <property type="component" value="Unassembled WGS sequence"/>
</dbReference>
<reference evidence="1 2" key="1">
    <citation type="submission" date="2024-06" db="EMBL/GenBank/DDBJ databases">
        <authorList>
            <person name="Steensen K."/>
            <person name="Seneca J."/>
            <person name="Bartlau N."/>
            <person name="Yu A.X."/>
            <person name="Polz M.F."/>
        </authorList>
    </citation>
    <scope>NUCLEOTIDE SEQUENCE [LARGE SCALE GENOMIC DNA]</scope>
    <source>
        <strain evidence="1 2">FF146</strain>
    </source>
</reference>
<protein>
    <submittedName>
        <fullName evidence="1">Uncharacterized protein</fullName>
    </submittedName>
</protein>
<keyword evidence="2" id="KW-1185">Reference proteome</keyword>
<name>A0ABV4MC37_9VIBR</name>
<organism evidence="1 2">
    <name type="scientific">Vibrio cortegadensis</name>
    <dbReference type="NCBI Taxonomy" id="1328770"/>
    <lineage>
        <taxon>Bacteria</taxon>
        <taxon>Pseudomonadati</taxon>
        <taxon>Pseudomonadota</taxon>
        <taxon>Gammaproteobacteria</taxon>
        <taxon>Vibrionales</taxon>
        <taxon>Vibrionaceae</taxon>
        <taxon>Vibrio</taxon>
    </lineage>
</organism>
<sequence>MANTYRSEQKVIVKEDGKGQPYLIFELLRGEEVPMLQSANIGLGLREGTTYEEAVTLARQINDKLSALFIAEF</sequence>
<comment type="caution">
    <text evidence="1">The sequence shown here is derived from an EMBL/GenBank/DDBJ whole genome shotgun (WGS) entry which is preliminary data.</text>
</comment>
<evidence type="ECO:0000313" key="1">
    <source>
        <dbReference type="EMBL" id="MEZ8197065.1"/>
    </source>
</evidence>